<feature type="transmembrane region" description="Helical" evidence="5">
    <location>
        <begin position="21"/>
        <end position="45"/>
    </location>
</feature>
<evidence type="ECO:0000256" key="5">
    <source>
        <dbReference type="SAM" id="Phobius"/>
    </source>
</evidence>
<proteinExistence type="predicted"/>
<comment type="subcellular location">
    <subcellularLocation>
        <location evidence="1">Membrane</location>
        <topology evidence="1">Multi-pass membrane protein</topology>
    </subcellularLocation>
</comment>
<protein>
    <recommendedName>
        <fullName evidence="8">Rhomboid family intramembrane serine protease</fullName>
    </recommendedName>
</protein>
<keyword evidence="2 5" id="KW-0812">Transmembrane</keyword>
<reference evidence="7" key="1">
    <citation type="submission" date="2015-05" db="EMBL/GenBank/DDBJ databases">
        <authorList>
            <consortium name="Pathogen Informatics"/>
        </authorList>
    </citation>
    <scope>NUCLEOTIDE SEQUENCE [LARGE SCALE GENOMIC DNA]</scope>
    <source>
        <strain evidence="7">T1-815</strain>
    </source>
</reference>
<evidence type="ECO:0000256" key="3">
    <source>
        <dbReference type="ARBA" id="ARBA00022989"/>
    </source>
</evidence>
<feature type="transmembrane region" description="Helical" evidence="5">
    <location>
        <begin position="183"/>
        <end position="203"/>
    </location>
</feature>
<dbReference type="InterPro" id="IPR035952">
    <property type="entry name" value="Rhomboid-like_sf"/>
</dbReference>
<evidence type="ECO:0008006" key="8">
    <source>
        <dbReference type="Google" id="ProtNLM"/>
    </source>
</evidence>
<evidence type="ECO:0000256" key="2">
    <source>
        <dbReference type="ARBA" id="ARBA00022692"/>
    </source>
</evidence>
<dbReference type="Proteomes" id="UP000049472">
    <property type="component" value="Unassembled WGS sequence"/>
</dbReference>
<dbReference type="SUPFAM" id="SSF144091">
    <property type="entry name" value="Rhomboid-like"/>
    <property type="match status" value="1"/>
</dbReference>
<organism evidence="6 7">
    <name type="scientific">Agathobacter rectalis</name>
    <dbReference type="NCBI Taxonomy" id="39491"/>
    <lineage>
        <taxon>Bacteria</taxon>
        <taxon>Bacillati</taxon>
        <taxon>Bacillota</taxon>
        <taxon>Clostridia</taxon>
        <taxon>Lachnospirales</taxon>
        <taxon>Lachnospiraceae</taxon>
        <taxon>Agathobacter</taxon>
    </lineage>
</organism>
<dbReference type="Gene3D" id="1.20.1540.10">
    <property type="entry name" value="Rhomboid-like"/>
    <property type="match status" value="1"/>
</dbReference>
<keyword evidence="4 5" id="KW-0472">Membrane</keyword>
<feature type="transmembrane region" description="Helical" evidence="5">
    <location>
        <begin position="98"/>
        <end position="120"/>
    </location>
</feature>
<evidence type="ECO:0000256" key="1">
    <source>
        <dbReference type="ARBA" id="ARBA00004141"/>
    </source>
</evidence>
<dbReference type="GO" id="GO:0016020">
    <property type="term" value="C:membrane"/>
    <property type="evidence" value="ECO:0007669"/>
    <property type="project" value="UniProtKB-SubCell"/>
</dbReference>
<sequence>MNWLNKLEQKYGSKAIPNITRIFIAANLIGSVLLLTKGDVVLYYLQFSASAILHGQVWRLISWIFVPSGSISFLQLLFIFCLWTLGDSMESYLGSFRMNVYFFGGFLLYDIVGMLVFAVTHVSINLTMYYILIAMYLMLGLLMPEAEVRLYFVLPIKMKWMVLVYFVMFAYDVYTYMSFGWQIGLAYGSEIVLALINLLVFIYGCKHRLSFRQNVHQKRRKAQFKAQFSEPRPGSGISRHKCYICGRTELSNPELTFRYCSKCTGNKEYCQDHLFTHTHV</sequence>
<keyword evidence="7" id="KW-1185">Reference proteome</keyword>
<dbReference type="AlphaFoldDB" id="A0A0M6WHB1"/>
<evidence type="ECO:0000256" key="4">
    <source>
        <dbReference type="ARBA" id="ARBA00023136"/>
    </source>
</evidence>
<keyword evidence="3 5" id="KW-1133">Transmembrane helix</keyword>
<dbReference type="RefSeq" id="WP_055061524.1">
    <property type="nucleotide sequence ID" value="NZ_CVRQ01000016.1"/>
</dbReference>
<gene>
    <name evidence="6" type="ORF">T1815_12121</name>
</gene>
<name>A0A0M6WHB1_9FIRM</name>
<evidence type="ECO:0000313" key="7">
    <source>
        <dbReference type="Proteomes" id="UP000049472"/>
    </source>
</evidence>
<dbReference type="EMBL" id="CVRQ01000016">
    <property type="protein sequence ID" value="CRL35963.1"/>
    <property type="molecule type" value="Genomic_DNA"/>
</dbReference>
<accession>A0A0M6WHB1</accession>
<feature type="transmembrane region" description="Helical" evidence="5">
    <location>
        <begin position="60"/>
        <end position="86"/>
    </location>
</feature>
<feature type="transmembrane region" description="Helical" evidence="5">
    <location>
        <begin position="150"/>
        <end position="171"/>
    </location>
</feature>
<evidence type="ECO:0000313" key="6">
    <source>
        <dbReference type="EMBL" id="CRL35963.1"/>
    </source>
</evidence>
<feature type="transmembrane region" description="Helical" evidence="5">
    <location>
        <begin position="126"/>
        <end position="143"/>
    </location>
</feature>